<dbReference type="PANTHER" id="PTHR43493:SF1">
    <property type="entry name" value="DNA TOPOISOMERASE 4 SUBUNIT A"/>
    <property type="match status" value="1"/>
</dbReference>
<dbReference type="InterPro" id="IPR005742">
    <property type="entry name" value="TopoIV_A_Gneg"/>
</dbReference>
<sequence>MTDVSMDGVEQLPLRKFTEDAYLNYSMYVIMDRALPFIGDGLKPVQRRIIYAMSELGLSASAKYKKSARTVGDVLGKFHPHGDSACYEAMVLMAQPFSYRYPLVDGQGNWGAPDDPKSFAAMRYTESRLSRFSEILLSEINQGTADWVPNFDGTILEPKMLPARLPHILLNGITGIAVGMATDIPPHNVREVANAAVHMIDNPNADLEQLMEFVQGPDYPTEAEIITSKSDLKKMYATGRGSVKMRAIWHKENGDIVITALPHQTSGAKLLEQIAAQMRAKKLPMVEDLRDESDHENPTRIVIVPRTNRIDCDQLMNHLFASTDLEKSFRANINMLGLDGRPQVKGLVTIIKEWLEYRRSTVRRRLQYRLDKVIARLHILEGLLAAYLNIDEVIEIIRSEDDPKAELMSRFDLSTTQADAILEIKLRQLAKLEEIKIRGELDELAKEREQLEKLLGSERRLNTLIKKEMIADAEKYGDDRRSPLIERAEAKAMTERDLLPSEVITVVLSEKGWIRHAKGHDVDPNTLNYKSGDNYLAHARGKSNQPAIFLGSDGRSYALESHSLPSARSQGEPITGRLNLTPGTNMRQVMMADDNQLWLMASDAGYGFICKSSDMVSKNKSGKALLTVPENSLVLPPQPIDDIDNDQIMAITNEGRMLLFPIKDLPQLGKGKGNKIINIPSARAKAREEFLSYLTVITADSHVTLYAGKRKLGLKPSDLENFRGERGRRGSMLPRGLQRVTDIEMDSPQTATDDQLTDS</sequence>
<dbReference type="PROSITE" id="PS52040">
    <property type="entry name" value="TOPO_IIA"/>
    <property type="match status" value="1"/>
</dbReference>
<comment type="subcellular location">
    <subcellularLocation>
        <location evidence="7">Cell membrane</location>
        <topology evidence="7">Peripheral membrane protein</topology>
    </subcellularLocation>
</comment>
<evidence type="ECO:0000256" key="3">
    <source>
        <dbReference type="ARBA" id="ARBA00023029"/>
    </source>
</evidence>
<dbReference type="SUPFAM" id="SSF56719">
    <property type="entry name" value="Type II DNA topoisomerase"/>
    <property type="match status" value="1"/>
</dbReference>
<dbReference type="NCBIfam" id="TIGR01062">
    <property type="entry name" value="parC_Gneg"/>
    <property type="match status" value="1"/>
</dbReference>
<feature type="active site" description="O-(5'-phospho-DNA)-tyrosine intermediate" evidence="7 8">
    <location>
        <position position="124"/>
    </location>
</feature>
<dbReference type="InterPro" id="IPR050220">
    <property type="entry name" value="Type_II_DNA_Topoisomerases"/>
</dbReference>
<keyword evidence="9" id="KW-0175">Coiled coil</keyword>
<dbReference type="Gene3D" id="3.30.1360.40">
    <property type="match status" value="1"/>
</dbReference>
<gene>
    <name evidence="7 12" type="primary">parC</name>
    <name evidence="12" type="ORF">VXS00_13355</name>
</gene>
<feature type="site" description="Transition state stabilizer" evidence="7">
    <location>
        <position position="123"/>
    </location>
</feature>
<reference evidence="12 13" key="1">
    <citation type="submission" date="2024-01" db="EMBL/GenBank/DDBJ databases">
        <title>Active colonisers of the gastrointestinal tract of Atlantic salmon farmed in a warm water region.</title>
        <authorList>
            <person name="Bowman J.P."/>
        </authorList>
    </citation>
    <scope>NUCLEOTIDE SEQUENCE [LARGE SCALE GENOMIC DNA]</scope>
    <source>
        <strain evidence="12 13">S4MW1</strain>
    </source>
</reference>
<evidence type="ECO:0000256" key="8">
    <source>
        <dbReference type="PROSITE-ProRule" id="PRU01384"/>
    </source>
</evidence>
<feature type="site" description="Interaction with DNA" evidence="7">
    <location>
        <position position="43"/>
    </location>
</feature>
<feature type="site" description="Interaction with DNA" evidence="7">
    <location>
        <position position="79"/>
    </location>
</feature>
<dbReference type="EC" id="5.6.2.2" evidence="7"/>
<comment type="caution">
    <text evidence="12">The sequence shown here is derived from an EMBL/GenBank/DDBJ whole genome shotgun (WGS) entry which is preliminary data.</text>
</comment>
<dbReference type="Pfam" id="PF00521">
    <property type="entry name" value="DNA_topoisoIV"/>
    <property type="match status" value="1"/>
</dbReference>
<dbReference type="GO" id="GO:0003918">
    <property type="term" value="F:DNA topoisomerase type II (double strand cut, ATP-hydrolyzing) activity"/>
    <property type="evidence" value="ECO:0007669"/>
    <property type="project" value="UniProtKB-EC"/>
</dbReference>
<dbReference type="Gene3D" id="2.120.10.90">
    <property type="entry name" value="DNA gyrase/topoisomerase IV, subunit A, C-terminal"/>
    <property type="match status" value="1"/>
</dbReference>
<feature type="region of interest" description="Disordered" evidence="10">
    <location>
        <begin position="740"/>
        <end position="759"/>
    </location>
</feature>
<feature type="coiled-coil region" evidence="9">
    <location>
        <begin position="434"/>
        <end position="461"/>
    </location>
</feature>
<keyword evidence="13" id="KW-1185">Reference proteome</keyword>
<dbReference type="Gene3D" id="3.90.199.10">
    <property type="entry name" value="Topoisomerase II, domain 5"/>
    <property type="match status" value="1"/>
</dbReference>
<keyword evidence="4 7" id="KW-0238">DNA-binding</keyword>
<evidence type="ECO:0000256" key="9">
    <source>
        <dbReference type="SAM" id="Coils"/>
    </source>
</evidence>
<dbReference type="RefSeq" id="WP_327779965.1">
    <property type="nucleotide sequence ID" value="NZ_JAYXUD010000011.1"/>
</dbReference>
<keyword evidence="6 7" id="KW-0413">Isomerase</keyword>
<evidence type="ECO:0000313" key="13">
    <source>
        <dbReference type="Proteomes" id="UP001339429"/>
    </source>
</evidence>
<keyword evidence="3 7" id="KW-0799">Topoisomerase</keyword>
<dbReference type="InterPro" id="IPR002205">
    <property type="entry name" value="Topo_IIA_dom_A"/>
</dbReference>
<evidence type="ECO:0000259" key="11">
    <source>
        <dbReference type="PROSITE" id="PS52040"/>
    </source>
</evidence>
<dbReference type="NCBIfam" id="NF004044">
    <property type="entry name" value="PRK05561.1"/>
    <property type="match status" value="1"/>
</dbReference>
<keyword evidence="2 7" id="KW-1003">Cell membrane</keyword>
<comment type="subunit">
    <text evidence="7">Heterotetramer composed of ParC and ParE.</text>
</comment>
<feature type="site" description="Interaction with DNA" evidence="7">
    <location>
        <position position="81"/>
    </location>
</feature>
<comment type="catalytic activity">
    <reaction evidence="1 7 8">
        <text>ATP-dependent breakage, passage and rejoining of double-stranded DNA.</text>
        <dbReference type="EC" id="5.6.2.2"/>
    </reaction>
</comment>
<comment type="similarity">
    <text evidence="7">Belongs to the type II topoisomerase GyrA/ParC subunit family. ParC type 1 subfamily.</text>
</comment>
<evidence type="ECO:0000256" key="2">
    <source>
        <dbReference type="ARBA" id="ARBA00022475"/>
    </source>
</evidence>
<evidence type="ECO:0000256" key="10">
    <source>
        <dbReference type="SAM" id="MobiDB-lite"/>
    </source>
</evidence>
<dbReference type="Pfam" id="PF03989">
    <property type="entry name" value="DNA_gyraseA_C"/>
    <property type="match status" value="2"/>
</dbReference>
<dbReference type="SMART" id="SM00434">
    <property type="entry name" value="TOP4c"/>
    <property type="match status" value="1"/>
</dbReference>
<organism evidence="12 13">
    <name type="scientific">Photobacterium piscicola</name>
    <dbReference type="NCBI Taxonomy" id="1378299"/>
    <lineage>
        <taxon>Bacteria</taxon>
        <taxon>Pseudomonadati</taxon>
        <taxon>Pseudomonadota</taxon>
        <taxon>Gammaproteobacteria</taxon>
        <taxon>Vibrionales</taxon>
        <taxon>Vibrionaceae</taxon>
        <taxon>Photobacterium</taxon>
    </lineage>
</organism>
<dbReference type="CDD" id="cd00187">
    <property type="entry name" value="TOP4c"/>
    <property type="match status" value="1"/>
</dbReference>
<dbReference type="Gene3D" id="1.10.268.10">
    <property type="entry name" value="Topoisomerase, domain 3"/>
    <property type="match status" value="1"/>
</dbReference>
<keyword evidence="5 7" id="KW-0472">Membrane</keyword>
<dbReference type="Proteomes" id="UP001339429">
    <property type="component" value="Unassembled WGS sequence"/>
</dbReference>
<dbReference type="InterPro" id="IPR035516">
    <property type="entry name" value="Gyrase/topoIV_suA_C"/>
</dbReference>
<accession>A0ABU6LJU8</accession>
<evidence type="ECO:0000256" key="1">
    <source>
        <dbReference type="ARBA" id="ARBA00000185"/>
    </source>
</evidence>
<dbReference type="InterPro" id="IPR013760">
    <property type="entry name" value="Topo_IIA-like_dom_sf"/>
</dbReference>
<dbReference type="InterPro" id="IPR013758">
    <property type="entry name" value="Topo_IIA_A/C_ab"/>
</dbReference>
<protein>
    <recommendedName>
        <fullName evidence="7">DNA topoisomerase 4 subunit A</fullName>
        <ecNumber evidence="7">5.6.2.2</ecNumber>
    </recommendedName>
    <alternativeName>
        <fullName evidence="7">Topoisomerase IV subunit A</fullName>
    </alternativeName>
</protein>
<dbReference type="InterPro" id="IPR013757">
    <property type="entry name" value="Topo_IIA_A_a_sf"/>
</dbReference>
<evidence type="ECO:0000256" key="5">
    <source>
        <dbReference type="ARBA" id="ARBA00023136"/>
    </source>
</evidence>
<name>A0ABU6LJU8_9GAMM</name>
<evidence type="ECO:0000313" key="12">
    <source>
        <dbReference type="EMBL" id="MEC6899633.1"/>
    </source>
</evidence>
<evidence type="ECO:0000256" key="6">
    <source>
        <dbReference type="ARBA" id="ARBA00023235"/>
    </source>
</evidence>
<dbReference type="SUPFAM" id="SSF101904">
    <property type="entry name" value="GyrA/ParC C-terminal domain-like"/>
    <property type="match status" value="1"/>
</dbReference>
<comment type="function">
    <text evidence="7">Topoisomerase IV is essential for chromosome segregation. It relaxes supercoiled DNA. Performs the decatenation events required during the replication of a circular DNA molecule.</text>
</comment>
<dbReference type="PANTHER" id="PTHR43493">
    <property type="entry name" value="DNA GYRASE/TOPOISOMERASE SUBUNIT A"/>
    <property type="match status" value="1"/>
</dbReference>
<feature type="compositionally biased region" description="Polar residues" evidence="10">
    <location>
        <begin position="747"/>
        <end position="759"/>
    </location>
</feature>
<dbReference type="EMBL" id="JAYXUD010000011">
    <property type="protein sequence ID" value="MEC6899633.1"/>
    <property type="molecule type" value="Genomic_DNA"/>
</dbReference>
<dbReference type="InterPro" id="IPR006691">
    <property type="entry name" value="GyrA/parC_rep"/>
</dbReference>
<feature type="domain" description="Topo IIA-type catalytic" evidence="11">
    <location>
        <begin position="35"/>
        <end position="498"/>
    </location>
</feature>
<evidence type="ECO:0000256" key="7">
    <source>
        <dbReference type="HAMAP-Rule" id="MF_00936"/>
    </source>
</evidence>
<evidence type="ECO:0000256" key="4">
    <source>
        <dbReference type="ARBA" id="ARBA00023125"/>
    </source>
</evidence>
<dbReference type="HAMAP" id="MF_00936">
    <property type="entry name" value="ParC_type1"/>
    <property type="match status" value="1"/>
</dbReference>
<proteinExistence type="inferred from homology"/>